<dbReference type="PANTHER" id="PTHR44329">
    <property type="entry name" value="SERINE/THREONINE-PROTEIN KINASE TNNI3K-RELATED"/>
    <property type="match status" value="1"/>
</dbReference>
<keyword evidence="2" id="KW-0175">Coiled coil</keyword>
<feature type="coiled-coil region" evidence="2">
    <location>
        <begin position="373"/>
        <end position="441"/>
    </location>
</feature>
<dbReference type="SUPFAM" id="SSF56112">
    <property type="entry name" value="Protein kinase-like (PK-like)"/>
    <property type="match status" value="1"/>
</dbReference>
<dbReference type="InterPro" id="IPR000719">
    <property type="entry name" value="Prot_kinase_dom"/>
</dbReference>
<dbReference type="GO" id="GO:0005524">
    <property type="term" value="F:ATP binding"/>
    <property type="evidence" value="ECO:0007669"/>
    <property type="project" value="UniProtKB-UniRule"/>
</dbReference>
<feature type="coiled-coil region" evidence="2">
    <location>
        <begin position="494"/>
        <end position="666"/>
    </location>
</feature>
<sequence length="892" mass="100297">MSVHDDSLLKRQYAIGSSAPWLTHKQPTELEMATTQQPTTEDIRQVLETAPQLDQFLLHNVTQTGRQLGGGSYGVVEELEMDGLTCAGKKIYDVLVDPENLGAQRVVERYYKECSLLSDIRHPHVVQFLGICFFPDSQLPALVMERLHVSLDELLETMPDIPLFTKLSILEDVARGLVFLHNRSPVIIHRDLTARNVLLTAGMTAKIADLGNSRIASLRPDQVAQTMTMGIPGTLVYMPPEASTQHYGPPLDLFSFGHLSLFAATQVFPGDLKPPTYFDAIARKVTGRTELDRREVYVSTLKEMLGGSHAMVLFIKGCLAYEPEKRPTARQALECLAVMKTRQTDPYQHMNRLQIERICSEKVVEIEKRDKEIVDAIERLTLFEEQLQQSEEQRADLEKACEEKDKSLMIQEDVQSLKIELKKCQMEKAELEEVAKGKEKMLAVKELETMDIPRLRKELKECQLEKSGIERLYQLKEEMAIVKEQEIAVKHKVLLDAQKQLATQTEEYLSLKEELKRKSAQIHSLKDDHRALETLKAEEIEMWESKFAAKDRQLLKEEEVVSETMRELSALQQKCSSLETQLAEKVNEIRNITDIKVAALNEEIRIKTGKLENLERMMATESQQLSKKKEALSKLREELSSLQQKCSSLETQLEKSERRNETLEAAEGANADMMTVKEATIAALTAELKEKDKFLQLSKNKVLEPLPSLLTCNLPLKWSNPMNMPLGMWAGQAVLLGGNIYVGGGGAEKNRGLLKFKMEGNVWTLISWPVENFGLAVVSDQLVAIGGAYKNSGAIDEVWVFNPATAAWLQPFPRMPTARSWASAIGFKRWVIVAGGSGKKCVEVLDTVTKEWYNAIALPRETARPSLTIDAGNPICGDGEIHDQHISSSAHS</sequence>
<dbReference type="AlphaFoldDB" id="A0AA35X9F9"/>
<dbReference type="GO" id="GO:0004674">
    <property type="term" value="F:protein serine/threonine kinase activity"/>
    <property type="evidence" value="ECO:0007669"/>
    <property type="project" value="TreeGrafter"/>
</dbReference>
<dbReference type="Pfam" id="PF00069">
    <property type="entry name" value="Pkinase"/>
    <property type="match status" value="1"/>
</dbReference>
<dbReference type="EMBL" id="CASHTH010003272">
    <property type="protein sequence ID" value="CAI8042567.1"/>
    <property type="molecule type" value="Genomic_DNA"/>
</dbReference>
<accession>A0AA35X9F9</accession>
<keyword evidence="5" id="KW-1185">Reference proteome</keyword>
<keyword evidence="1" id="KW-0067">ATP-binding</keyword>
<evidence type="ECO:0000313" key="4">
    <source>
        <dbReference type="EMBL" id="CAI8042567.1"/>
    </source>
</evidence>
<dbReference type="Proteomes" id="UP001174909">
    <property type="component" value="Unassembled WGS sequence"/>
</dbReference>
<dbReference type="InterPro" id="IPR017441">
    <property type="entry name" value="Protein_kinase_ATP_BS"/>
</dbReference>
<evidence type="ECO:0000313" key="5">
    <source>
        <dbReference type="Proteomes" id="UP001174909"/>
    </source>
</evidence>
<organism evidence="4 5">
    <name type="scientific">Geodia barretti</name>
    <name type="common">Barrett's horny sponge</name>
    <dbReference type="NCBI Taxonomy" id="519541"/>
    <lineage>
        <taxon>Eukaryota</taxon>
        <taxon>Metazoa</taxon>
        <taxon>Porifera</taxon>
        <taxon>Demospongiae</taxon>
        <taxon>Heteroscleromorpha</taxon>
        <taxon>Tetractinellida</taxon>
        <taxon>Astrophorina</taxon>
        <taxon>Geodiidae</taxon>
        <taxon>Geodia</taxon>
    </lineage>
</organism>
<evidence type="ECO:0000256" key="1">
    <source>
        <dbReference type="PROSITE-ProRule" id="PRU10141"/>
    </source>
</evidence>
<dbReference type="PROSITE" id="PS00107">
    <property type="entry name" value="PROTEIN_KINASE_ATP"/>
    <property type="match status" value="1"/>
</dbReference>
<feature type="binding site" evidence="1">
    <location>
        <position position="89"/>
    </location>
    <ligand>
        <name>ATP</name>
        <dbReference type="ChEBI" id="CHEBI:30616"/>
    </ligand>
</feature>
<dbReference type="InterPro" id="IPR011009">
    <property type="entry name" value="Kinase-like_dom_sf"/>
</dbReference>
<dbReference type="Gene3D" id="2.120.10.80">
    <property type="entry name" value="Kelch-type beta propeller"/>
    <property type="match status" value="1"/>
</dbReference>
<dbReference type="Gene3D" id="1.10.510.10">
    <property type="entry name" value="Transferase(Phosphotransferase) domain 1"/>
    <property type="match status" value="1"/>
</dbReference>
<dbReference type="SUPFAM" id="SSF117281">
    <property type="entry name" value="Kelch motif"/>
    <property type="match status" value="1"/>
</dbReference>
<keyword evidence="1" id="KW-0547">Nucleotide-binding</keyword>
<dbReference type="PROSITE" id="PS50011">
    <property type="entry name" value="PROTEIN_KINASE_DOM"/>
    <property type="match status" value="1"/>
</dbReference>
<proteinExistence type="predicted"/>
<protein>
    <submittedName>
        <fullName evidence="4">Probable serine/threonine-protein kinase drkA</fullName>
    </submittedName>
</protein>
<gene>
    <name evidence="4" type="ORF">GBAR_LOCUS23608</name>
</gene>
<comment type="caution">
    <text evidence="4">The sequence shown here is derived from an EMBL/GenBank/DDBJ whole genome shotgun (WGS) entry which is preliminary data.</text>
</comment>
<evidence type="ECO:0000259" key="3">
    <source>
        <dbReference type="PROSITE" id="PS50011"/>
    </source>
</evidence>
<dbReference type="PROSITE" id="PS00109">
    <property type="entry name" value="PROTEIN_KINASE_TYR"/>
    <property type="match status" value="1"/>
</dbReference>
<reference evidence="4" key="1">
    <citation type="submission" date="2023-03" db="EMBL/GenBank/DDBJ databases">
        <authorList>
            <person name="Steffen K."/>
            <person name="Cardenas P."/>
        </authorList>
    </citation>
    <scope>NUCLEOTIDE SEQUENCE</scope>
</reference>
<dbReference type="InterPro" id="IPR015915">
    <property type="entry name" value="Kelch-typ_b-propeller"/>
</dbReference>
<keyword evidence="4" id="KW-0418">Kinase</keyword>
<dbReference type="InterPro" id="IPR008266">
    <property type="entry name" value="Tyr_kinase_AS"/>
</dbReference>
<dbReference type="InterPro" id="IPR051681">
    <property type="entry name" value="Ser/Thr_Kinases-Pseudokinases"/>
</dbReference>
<evidence type="ECO:0000256" key="2">
    <source>
        <dbReference type="SAM" id="Coils"/>
    </source>
</evidence>
<keyword evidence="4" id="KW-0808">Transferase</keyword>
<name>A0AA35X9F9_GEOBA</name>
<feature type="domain" description="Protein kinase" evidence="3">
    <location>
        <begin position="62"/>
        <end position="339"/>
    </location>
</feature>